<sequence>MSASDISAESLPTPDLHDAGITSGALARELGISPTTLRSWDQRYSLGPTRRERGRHRRWSPQDIATVRDMCRLTASGIPPAEAARTAKARAEQRQLPDSTATTTLIAAAAPPPDEARASASSGLPTGATRAGFRGLARAALRLQSADIEEQLNSYVQEHGVIAAWEELMMPALHAVGRKWESAGDRYVEVEHLLSWHVSTALRRAQALPEPARKRRNDPPVLLACVPGEQHTLPLEAIHAVLSQRGESVRMLGAALPAEALIAAVRRTGPAAVVLWAQTRSLASTPLAHHLLRLAWGANGARQQASVVLAGPGWRGMTVEGSVQPGGLREAVALLAPARLPARAL</sequence>
<feature type="domain" description="HTH merR-type" evidence="3">
    <location>
        <begin position="20"/>
        <end position="89"/>
    </location>
</feature>
<dbReference type="PANTHER" id="PTHR30204:SF97">
    <property type="entry name" value="MERR FAMILY REGULATORY PROTEIN"/>
    <property type="match status" value="1"/>
</dbReference>
<organism evidence="5 6">
    <name type="scientific">Streptomyces kunmingensis</name>
    <dbReference type="NCBI Taxonomy" id="68225"/>
    <lineage>
        <taxon>Bacteria</taxon>
        <taxon>Bacillati</taxon>
        <taxon>Actinomycetota</taxon>
        <taxon>Actinomycetes</taxon>
        <taxon>Kitasatosporales</taxon>
        <taxon>Streptomycetaceae</taxon>
        <taxon>Streptomyces</taxon>
    </lineage>
</organism>
<dbReference type="Proteomes" id="UP001352223">
    <property type="component" value="Unassembled WGS sequence"/>
</dbReference>
<evidence type="ECO:0000313" key="5">
    <source>
        <dbReference type="EMBL" id="MEB3963312.1"/>
    </source>
</evidence>
<dbReference type="SMART" id="SM00422">
    <property type="entry name" value="HTH_MERR"/>
    <property type="match status" value="1"/>
</dbReference>
<dbReference type="PROSITE" id="PS51332">
    <property type="entry name" value="B12_BINDING"/>
    <property type="match status" value="1"/>
</dbReference>
<dbReference type="SUPFAM" id="SSF52242">
    <property type="entry name" value="Cobalamin (vitamin B12)-binding domain"/>
    <property type="match status" value="1"/>
</dbReference>
<dbReference type="InterPro" id="IPR036724">
    <property type="entry name" value="Cobalamin-bd_sf"/>
</dbReference>
<evidence type="ECO:0000259" key="4">
    <source>
        <dbReference type="PROSITE" id="PS51332"/>
    </source>
</evidence>
<feature type="region of interest" description="Disordered" evidence="2">
    <location>
        <begin position="77"/>
        <end position="98"/>
    </location>
</feature>
<dbReference type="InterPro" id="IPR003759">
    <property type="entry name" value="Cbl-bd_cap"/>
</dbReference>
<dbReference type="InterPro" id="IPR047057">
    <property type="entry name" value="MerR_fam"/>
</dbReference>
<dbReference type="EMBL" id="JAOZYB010000223">
    <property type="protein sequence ID" value="MEB3963312.1"/>
    <property type="molecule type" value="Genomic_DNA"/>
</dbReference>
<protein>
    <submittedName>
        <fullName evidence="5">Cobalamin B12-binding domain-containing protein</fullName>
    </submittedName>
</protein>
<dbReference type="RefSeq" id="WP_324771026.1">
    <property type="nucleotide sequence ID" value="NZ_BAAATS010000028.1"/>
</dbReference>
<dbReference type="InterPro" id="IPR009061">
    <property type="entry name" value="DNA-bd_dom_put_sf"/>
</dbReference>
<dbReference type="Pfam" id="PF13411">
    <property type="entry name" value="MerR_1"/>
    <property type="match status" value="1"/>
</dbReference>
<dbReference type="SUPFAM" id="SSF46955">
    <property type="entry name" value="Putative DNA-binding domain"/>
    <property type="match status" value="1"/>
</dbReference>
<evidence type="ECO:0000256" key="1">
    <source>
        <dbReference type="ARBA" id="ARBA00023125"/>
    </source>
</evidence>
<gene>
    <name evidence="5" type="ORF">OKJ48_24160</name>
</gene>
<evidence type="ECO:0000259" key="3">
    <source>
        <dbReference type="PROSITE" id="PS50937"/>
    </source>
</evidence>
<name>A0ABU6CFC5_9ACTN</name>
<reference evidence="5 6" key="1">
    <citation type="submission" date="2022-10" db="EMBL/GenBank/DDBJ databases">
        <authorList>
            <person name="Xie J."/>
            <person name="Shen N."/>
        </authorList>
    </citation>
    <scope>NUCLEOTIDE SEQUENCE [LARGE SCALE GENOMIC DNA]</scope>
    <source>
        <strain evidence="5 6">DSM 41681</strain>
    </source>
</reference>
<accession>A0ABU6CFC5</accession>
<dbReference type="InterPro" id="IPR036594">
    <property type="entry name" value="Meth_synthase_dom"/>
</dbReference>
<dbReference type="InterPro" id="IPR000551">
    <property type="entry name" value="MerR-type_HTH_dom"/>
</dbReference>
<keyword evidence="1" id="KW-0238">DNA-binding</keyword>
<dbReference type="Gene3D" id="1.10.1240.10">
    <property type="entry name" value="Methionine synthase domain"/>
    <property type="match status" value="1"/>
</dbReference>
<evidence type="ECO:0000256" key="2">
    <source>
        <dbReference type="SAM" id="MobiDB-lite"/>
    </source>
</evidence>
<evidence type="ECO:0000313" key="6">
    <source>
        <dbReference type="Proteomes" id="UP001352223"/>
    </source>
</evidence>
<dbReference type="Pfam" id="PF02310">
    <property type="entry name" value="B12-binding"/>
    <property type="match status" value="1"/>
</dbReference>
<dbReference type="PANTHER" id="PTHR30204">
    <property type="entry name" value="REDOX-CYCLING DRUG-SENSING TRANSCRIPTIONAL ACTIVATOR SOXR"/>
    <property type="match status" value="1"/>
</dbReference>
<keyword evidence="6" id="KW-1185">Reference proteome</keyword>
<dbReference type="Gene3D" id="3.40.50.280">
    <property type="entry name" value="Cobalamin-binding domain"/>
    <property type="match status" value="1"/>
</dbReference>
<proteinExistence type="predicted"/>
<dbReference type="PROSITE" id="PS50937">
    <property type="entry name" value="HTH_MERR_2"/>
    <property type="match status" value="1"/>
</dbReference>
<dbReference type="Gene3D" id="1.10.1660.10">
    <property type="match status" value="1"/>
</dbReference>
<dbReference type="Pfam" id="PF02607">
    <property type="entry name" value="B12-binding_2"/>
    <property type="match status" value="1"/>
</dbReference>
<dbReference type="InterPro" id="IPR006158">
    <property type="entry name" value="Cobalamin-bd"/>
</dbReference>
<feature type="domain" description="B12-binding" evidence="4">
    <location>
        <begin position="218"/>
        <end position="345"/>
    </location>
</feature>
<comment type="caution">
    <text evidence="5">The sequence shown here is derived from an EMBL/GenBank/DDBJ whole genome shotgun (WGS) entry which is preliminary data.</text>
</comment>